<keyword evidence="4" id="KW-1185">Reference proteome</keyword>
<dbReference type="InterPro" id="IPR036691">
    <property type="entry name" value="Endo/exonu/phosph_ase_sf"/>
</dbReference>
<dbReference type="PANTHER" id="PTHR33395">
    <property type="entry name" value="TRANSCRIPTASE, PUTATIVE-RELATED-RELATED"/>
    <property type="match status" value="1"/>
</dbReference>
<comment type="caution">
    <text evidence="3">The sequence shown here is derived from an EMBL/GenBank/DDBJ whole genome shotgun (WGS) entry which is preliminary data.</text>
</comment>
<dbReference type="InterPro" id="IPR000477">
    <property type="entry name" value="RT_dom"/>
</dbReference>
<dbReference type="OrthoDB" id="6928959at2759"/>
<dbReference type="GO" id="GO:0003824">
    <property type="term" value="F:catalytic activity"/>
    <property type="evidence" value="ECO:0007669"/>
    <property type="project" value="InterPro"/>
</dbReference>
<gene>
    <name evidence="3" type="primary">jg7686</name>
    <name evidence="3" type="ORF">PAEG_LOCUS18730</name>
</gene>
<dbReference type="CDD" id="cd01650">
    <property type="entry name" value="RT_nLTR_like"/>
    <property type="match status" value="1"/>
</dbReference>
<dbReference type="GO" id="GO:0061343">
    <property type="term" value="P:cell adhesion involved in heart morphogenesis"/>
    <property type="evidence" value="ECO:0007669"/>
    <property type="project" value="TreeGrafter"/>
</dbReference>
<dbReference type="GO" id="GO:0071897">
    <property type="term" value="P:DNA biosynthetic process"/>
    <property type="evidence" value="ECO:0007669"/>
    <property type="project" value="UniProtKB-ARBA"/>
</dbReference>
<accession>A0A8S4RXI8</accession>
<dbReference type="Proteomes" id="UP000838756">
    <property type="component" value="Unassembled WGS sequence"/>
</dbReference>
<dbReference type="AlphaFoldDB" id="A0A8S4RXI8"/>
<evidence type="ECO:0000313" key="4">
    <source>
        <dbReference type="Proteomes" id="UP000838756"/>
    </source>
</evidence>
<dbReference type="Pfam" id="PF14529">
    <property type="entry name" value="Exo_endo_phos_2"/>
    <property type="match status" value="1"/>
</dbReference>
<sequence>MEIKTHNPTIILITETHLHAGINDSLINLPNYTLFRLDRKNKKGGGVAVYTLMTLNNQPFIAKLNQSLHDDSVEALWLDITYQTFNLILACVYRPTHYNLEKSDENLFNSIKKASGFNSNLLIIGDFNLPDIKWPLQKTAGYNKLHEEFVEIITDTHLIQMVTKNTRKRNNQESLLDLILCNDETLISEINYNPPIGKSDHIVLMATIQLLNQATNHTTSTRRAFNYGDYSVINDYLLSSEIPENASIEDTWKVFKDNINSTIDKFIPKIKNRKNCLKNKPWITKEICKLTDIKKKLWNVYLLDQDKDSYKEYRTTNNKIVKITRQSRINFESKIVESGHKGFYAYVRKQISTRVDVPPALMNPQTNIIVTRSVEVAEIFASQFEHAYVCEPPGILPEVHIPRVQASLEDIAFTPVNVRKAIKTFDESTASGPDNIPAILLQKCSAIVDHITLLMNLSFATGKLPKDWKIATVTPIFKKGNKLNAENYRPISLTSILCKATEKIIAGSIREFIIKQNIIIPEQHGFTPKRSTVTNLLSCLCKWILNWDNHQPTDIIYLDYEKAFDRVPISRLVHKLEHLGIRGKLLIWIKDFLNERKFRLGLVEDFGHVLNITKAYLTDKDMPRSELTFRYDAA</sequence>
<dbReference type="Gene3D" id="3.60.10.10">
    <property type="entry name" value="Endonuclease/exonuclease/phosphatase"/>
    <property type="match status" value="1"/>
</dbReference>
<dbReference type="EMBL" id="CAKXAJ010025644">
    <property type="protein sequence ID" value="CAH2242407.1"/>
    <property type="molecule type" value="Genomic_DNA"/>
</dbReference>
<feature type="domain" description="Reverse transcriptase" evidence="1">
    <location>
        <begin position="479"/>
        <end position="597"/>
    </location>
</feature>
<proteinExistence type="predicted"/>
<reference evidence="3" key="1">
    <citation type="submission" date="2022-03" db="EMBL/GenBank/DDBJ databases">
        <authorList>
            <person name="Lindestad O."/>
        </authorList>
    </citation>
    <scope>NUCLEOTIDE SEQUENCE</scope>
</reference>
<dbReference type="SUPFAM" id="SSF56219">
    <property type="entry name" value="DNase I-like"/>
    <property type="match status" value="1"/>
</dbReference>
<evidence type="ECO:0000259" key="1">
    <source>
        <dbReference type="Pfam" id="PF00078"/>
    </source>
</evidence>
<dbReference type="GO" id="GO:0031012">
    <property type="term" value="C:extracellular matrix"/>
    <property type="evidence" value="ECO:0007669"/>
    <property type="project" value="TreeGrafter"/>
</dbReference>
<organism evidence="3 4">
    <name type="scientific">Pararge aegeria aegeria</name>
    <dbReference type="NCBI Taxonomy" id="348720"/>
    <lineage>
        <taxon>Eukaryota</taxon>
        <taxon>Metazoa</taxon>
        <taxon>Ecdysozoa</taxon>
        <taxon>Arthropoda</taxon>
        <taxon>Hexapoda</taxon>
        <taxon>Insecta</taxon>
        <taxon>Pterygota</taxon>
        <taxon>Neoptera</taxon>
        <taxon>Endopterygota</taxon>
        <taxon>Lepidoptera</taxon>
        <taxon>Glossata</taxon>
        <taxon>Ditrysia</taxon>
        <taxon>Papilionoidea</taxon>
        <taxon>Nymphalidae</taxon>
        <taxon>Satyrinae</taxon>
        <taxon>Satyrini</taxon>
        <taxon>Parargina</taxon>
        <taxon>Pararge</taxon>
    </lineage>
</organism>
<dbReference type="InterPro" id="IPR043502">
    <property type="entry name" value="DNA/RNA_pol_sf"/>
</dbReference>
<dbReference type="SUPFAM" id="SSF56672">
    <property type="entry name" value="DNA/RNA polymerases"/>
    <property type="match status" value="1"/>
</dbReference>
<name>A0A8S4RXI8_9NEOP</name>
<protein>
    <submittedName>
        <fullName evidence="3">Jg7686 protein</fullName>
    </submittedName>
</protein>
<dbReference type="PANTHER" id="PTHR33395:SF22">
    <property type="entry name" value="REVERSE TRANSCRIPTASE DOMAIN-CONTAINING PROTEIN"/>
    <property type="match status" value="1"/>
</dbReference>
<evidence type="ECO:0000313" key="3">
    <source>
        <dbReference type="EMBL" id="CAH2242407.1"/>
    </source>
</evidence>
<evidence type="ECO:0000259" key="2">
    <source>
        <dbReference type="Pfam" id="PF14529"/>
    </source>
</evidence>
<dbReference type="Pfam" id="PF00078">
    <property type="entry name" value="RVT_1"/>
    <property type="match status" value="1"/>
</dbReference>
<feature type="domain" description="Endonuclease/exonuclease/phosphatase" evidence="2">
    <location>
        <begin position="89"/>
        <end position="203"/>
    </location>
</feature>
<dbReference type="InterPro" id="IPR005135">
    <property type="entry name" value="Endo/exonuclease/phosphatase"/>
</dbReference>
<dbReference type="GO" id="GO:0007508">
    <property type="term" value="P:larval heart development"/>
    <property type="evidence" value="ECO:0007669"/>
    <property type="project" value="TreeGrafter"/>
</dbReference>